<dbReference type="PANTHER" id="PTHR34109:SF1">
    <property type="entry name" value="VOC DOMAIN-CONTAINING PROTEIN"/>
    <property type="match status" value="1"/>
</dbReference>
<organism evidence="2 3">
    <name type="scientific">Sphingosinicella soli</name>
    <dbReference type="NCBI Taxonomy" id="333708"/>
    <lineage>
        <taxon>Bacteria</taxon>
        <taxon>Pseudomonadati</taxon>
        <taxon>Pseudomonadota</taxon>
        <taxon>Alphaproteobacteria</taxon>
        <taxon>Sphingomonadales</taxon>
        <taxon>Sphingosinicellaceae</taxon>
        <taxon>Sphingosinicella</taxon>
    </lineage>
</organism>
<dbReference type="Proteomes" id="UP000566324">
    <property type="component" value="Unassembled WGS sequence"/>
</dbReference>
<dbReference type="AlphaFoldDB" id="A0A7W7B1U1"/>
<dbReference type="EMBL" id="JACHNZ010000010">
    <property type="protein sequence ID" value="MBB4631503.1"/>
    <property type="molecule type" value="Genomic_DNA"/>
</dbReference>
<accession>A0A7W7B1U1</accession>
<dbReference type="InterPro" id="IPR029068">
    <property type="entry name" value="Glyas_Bleomycin-R_OHBP_Dase"/>
</dbReference>
<dbReference type="InterPro" id="IPR004360">
    <property type="entry name" value="Glyas_Fos-R_dOase_dom"/>
</dbReference>
<comment type="caution">
    <text evidence="2">The sequence shown here is derived from an EMBL/GenBank/DDBJ whole genome shotgun (WGS) entry which is preliminary data.</text>
</comment>
<name>A0A7W7B1U1_9SPHN</name>
<reference evidence="2 3" key="1">
    <citation type="submission" date="2020-08" db="EMBL/GenBank/DDBJ databases">
        <title>Genomic Encyclopedia of Type Strains, Phase IV (KMG-IV): sequencing the most valuable type-strain genomes for metagenomic binning, comparative biology and taxonomic classification.</title>
        <authorList>
            <person name="Goeker M."/>
        </authorList>
    </citation>
    <scope>NUCLEOTIDE SEQUENCE [LARGE SCALE GENOMIC DNA]</scope>
    <source>
        <strain evidence="2 3">DSM 17328</strain>
    </source>
</reference>
<evidence type="ECO:0000313" key="2">
    <source>
        <dbReference type="EMBL" id="MBB4631503.1"/>
    </source>
</evidence>
<dbReference type="InterPro" id="IPR037523">
    <property type="entry name" value="VOC_core"/>
</dbReference>
<dbReference type="SUPFAM" id="SSF54593">
    <property type="entry name" value="Glyoxalase/Bleomycin resistance protein/Dihydroxybiphenyl dioxygenase"/>
    <property type="match status" value="1"/>
</dbReference>
<feature type="domain" description="VOC" evidence="1">
    <location>
        <begin position="10"/>
        <end position="139"/>
    </location>
</feature>
<gene>
    <name evidence="2" type="ORF">GGQ98_001115</name>
</gene>
<proteinExistence type="predicted"/>
<dbReference type="PANTHER" id="PTHR34109">
    <property type="entry name" value="BNAUNNG04460D PROTEIN-RELATED"/>
    <property type="match status" value="1"/>
</dbReference>
<evidence type="ECO:0000313" key="3">
    <source>
        <dbReference type="Proteomes" id="UP000566324"/>
    </source>
</evidence>
<protein>
    <submittedName>
        <fullName evidence="2">PhnB protein</fullName>
    </submittedName>
</protein>
<dbReference type="PROSITE" id="PS51819">
    <property type="entry name" value="VOC"/>
    <property type="match status" value="1"/>
</dbReference>
<dbReference type="Gene3D" id="3.30.720.120">
    <property type="match status" value="1"/>
</dbReference>
<keyword evidence="3" id="KW-1185">Reference proteome</keyword>
<dbReference type="RefSeq" id="WP_184066331.1">
    <property type="nucleotide sequence ID" value="NZ_JACHNZ010000010.1"/>
</dbReference>
<dbReference type="Gene3D" id="3.30.720.110">
    <property type="match status" value="1"/>
</dbReference>
<sequence>MTRFNPKPQDAPWLTPYLVLTDWADNRRYYEKVFGFELGLVLDGPGHMPIHAEFRYKGQLLFMCAPEGAGGSPIRSPRSEALDHSPVSFCVYVDDVDAFTNHALEAGGVMTHEPADQFYGERRVTFTDPSGYTWMFMSNIEAMSEDEIRAAAPAATE</sequence>
<dbReference type="Pfam" id="PF00903">
    <property type="entry name" value="Glyoxalase"/>
    <property type="match status" value="1"/>
</dbReference>
<evidence type="ECO:0000259" key="1">
    <source>
        <dbReference type="PROSITE" id="PS51819"/>
    </source>
</evidence>